<dbReference type="GO" id="GO:0090575">
    <property type="term" value="C:RNA polymerase II transcription regulator complex"/>
    <property type="evidence" value="ECO:0007669"/>
    <property type="project" value="TreeGrafter"/>
</dbReference>
<dbReference type="SUPFAM" id="SSF57716">
    <property type="entry name" value="Glucocorticoid receptor-like (DNA-binding domain)"/>
    <property type="match status" value="1"/>
</dbReference>
<evidence type="ECO:0000256" key="4">
    <source>
        <dbReference type="ARBA" id="ARBA00022833"/>
    </source>
</evidence>
<evidence type="ECO:0000256" key="5">
    <source>
        <dbReference type="ARBA" id="ARBA00023015"/>
    </source>
</evidence>
<keyword evidence="2" id="KW-0479">Metal-binding</keyword>
<name>A0AA88H4B2_ARTSF</name>
<comment type="subcellular location">
    <subcellularLocation>
        <location evidence="1">Nucleus</location>
    </subcellularLocation>
</comment>
<dbReference type="GO" id="GO:0008270">
    <property type="term" value="F:zinc ion binding"/>
    <property type="evidence" value="ECO:0007669"/>
    <property type="project" value="UniProtKB-KW"/>
</dbReference>
<keyword evidence="9" id="KW-0539">Nucleus</keyword>
<evidence type="ECO:0000313" key="12">
    <source>
        <dbReference type="Proteomes" id="UP001187531"/>
    </source>
</evidence>
<dbReference type="PANTHER" id="PTHR24082">
    <property type="entry name" value="NUCLEAR HORMONE RECEPTOR"/>
    <property type="match status" value="1"/>
</dbReference>
<dbReference type="Proteomes" id="UP001187531">
    <property type="component" value="Unassembled WGS sequence"/>
</dbReference>
<dbReference type="PANTHER" id="PTHR24082:SF507">
    <property type="entry name" value="BILE ACID RECEPTOR-RELATED"/>
    <property type="match status" value="1"/>
</dbReference>
<keyword evidence="7" id="KW-0804">Transcription</keyword>
<evidence type="ECO:0000256" key="2">
    <source>
        <dbReference type="ARBA" id="ARBA00022723"/>
    </source>
</evidence>
<dbReference type="GO" id="GO:0030154">
    <property type="term" value="P:cell differentiation"/>
    <property type="evidence" value="ECO:0007669"/>
    <property type="project" value="TreeGrafter"/>
</dbReference>
<dbReference type="InterPro" id="IPR013088">
    <property type="entry name" value="Znf_NHR/GATA"/>
</dbReference>
<dbReference type="AlphaFoldDB" id="A0AA88H4B2"/>
<evidence type="ECO:0000256" key="7">
    <source>
        <dbReference type="ARBA" id="ARBA00023163"/>
    </source>
</evidence>
<reference evidence="11" key="1">
    <citation type="submission" date="2023-07" db="EMBL/GenBank/DDBJ databases">
        <title>Chromosome-level genome assembly of Artemia franciscana.</title>
        <authorList>
            <person name="Jo E."/>
        </authorList>
    </citation>
    <scope>NUCLEOTIDE SEQUENCE</scope>
    <source>
        <tissue evidence="11">Whole body</tissue>
    </source>
</reference>
<keyword evidence="4" id="KW-0862">Zinc</keyword>
<dbReference type="GO" id="GO:0000978">
    <property type="term" value="F:RNA polymerase II cis-regulatory region sequence-specific DNA binding"/>
    <property type="evidence" value="ECO:0007669"/>
    <property type="project" value="TreeGrafter"/>
</dbReference>
<dbReference type="InterPro" id="IPR001628">
    <property type="entry name" value="Znf_hrmn_rcpt"/>
</dbReference>
<evidence type="ECO:0000256" key="8">
    <source>
        <dbReference type="ARBA" id="ARBA00023170"/>
    </source>
</evidence>
<evidence type="ECO:0000256" key="3">
    <source>
        <dbReference type="ARBA" id="ARBA00022771"/>
    </source>
</evidence>
<feature type="non-terminal residue" evidence="11">
    <location>
        <position position="344"/>
    </location>
</feature>
<dbReference type="SMART" id="SM00399">
    <property type="entry name" value="ZnF_C4"/>
    <property type="match status" value="1"/>
</dbReference>
<keyword evidence="3" id="KW-0863">Zinc-finger</keyword>
<protein>
    <recommendedName>
        <fullName evidence="10">Nuclear receptor domain-containing protein</fullName>
    </recommendedName>
</protein>
<dbReference type="FunFam" id="3.30.50.10:FF:000006">
    <property type="entry name" value="Nuclear receptor subfamily 5 group A member"/>
    <property type="match status" value="1"/>
</dbReference>
<accession>A0AA88H4B2</accession>
<comment type="caution">
    <text evidence="11">The sequence shown here is derived from an EMBL/GenBank/DDBJ whole genome shotgun (WGS) entry which is preliminary data.</text>
</comment>
<keyword evidence="5" id="KW-0805">Transcription regulation</keyword>
<proteinExistence type="predicted"/>
<evidence type="ECO:0000256" key="9">
    <source>
        <dbReference type="ARBA" id="ARBA00023242"/>
    </source>
</evidence>
<evidence type="ECO:0000259" key="10">
    <source>
        <dbReference type="PROSITE" id="PS51030"/>
    </source>
</evidence>
<dbReference type="Gene3D" id="3.30.50.10">
    <property type="entry name" value="Erythroid Transcription Factor GATA-1, subunit A"/>
    <property type="match status" value="1"/>
</dbReference>
<evidence type="ECO:0000313" key="11">
    <source>
        <dbReference type="EMBL" id="KAK2701270.1"/>
    </source>
</evidence>
<dbReference type="EMBL" id="JAVRJZ010006359">
    <property type="protein sequence ID" value="KAK2701270.1"/>
    <property type="molecule type" value="Genomic_DNA"/>
</dbReference>
<dbReference type="GO" id="GO:0000122">
    <property type="term" value="P:negative regulation of transcription by RNA polymerase II"/>
    <property type="evidence" value="ECO:0007669"/>
    <property type="project" value="TreeGrafter"/>
</dbReference>
<keyword evidence="8" id="KW-0675">Receptor</keyword>
<dbReference type="Pfam" id="PF00105">
    <property type="entry name" value="zf-C4"/>
    <property type="match status" value="1"/>
</dbReference>
<keyword evidence="12" id="KW-1185">Reference proteome</keyword>
<sequence>MMDLRNYNNGYNANRFSLCRKTAPIGAVFGPQRVGSGLTITTSPEKCVVCGDRASGRHYGAISCEGCKGFFKRSIRKSLAYVCWGKRKCEINKHHRNRCQYCRLQKCLAMGMRSGCKDLTLLLGAVQSERKPHNNNSILPKDVKNINAMENPTEMSRFVSALNANGTSLFVRTDLTGGGALMNDTHQITAVQSERKPHNNNSILPKDVKNINAMENPTEMSRFVSALNANGTSLFVRTDLTGGGALMNDTHQITAVQSERKPHNNNSILPKDVKNINAMENPTEMSRFVSALNANGTSLFVRTDLTGGGALMNDTHQITDQQSMEDWKRHIPQTLFTEGAGVGE</sequence>
<evidence type="ECO:0000256" key="1">
    <source>
        <dbReference type="ARBA" id="ARBA00004123"/>
    </source>
</evidence>
<organism evidence="11 12">
    <name type="scientific">Artemia franciscana</name>
    <name type="common">Brine shrimp</name>
    <name type="synonym">Artemia sanfranciscana</name>
    <dbReference type="NCBI Taxonomy" id="6661"/>
    <lineage>
        <taxon>Eukaryota</taxon>
        <taxon>Metazoa</taxon>
        <taxon>Ecdysozoa</taxon>
        <taxon>Arthropoda</taxon>
        <taxon>Crustacea</taxon>
        <taxon>Branchiopoda</taxon>
        <taxon>Anostraca</taxon>
        <taxon>Artemiidae</taxon>
        <taxon>Artemia</taxon>
    </lineage>
</organism>
<dbReference type="PRINTS" id="PR00047">
    <property type="entry name" value="STROIDFINGER"/>
</dbReference>
<feature type="domain" description="Nuclear receptor" evidence="10">
    <location>
        <begin position="44"/>
        <end position="119"/>
    </location>
</feature>
<dbReference type="PROSITE" id="PS00031">
    <property type="entry name" value="NUCLEAR_REC_DBD_1"/>
    <property type="match status" value="1"/>
</dbReference>
<dbReference type="InterPro" id="IPR050234">
    <property type="entry name" value="Nuclear_hormone_rcpt_NR1"/>
</dbReference>
<evidence type="ECO:0000256" key="6">
    <source>
        <dbReference type="ARBA" id="ARBA00023125"/>
    </source>
</evidence>
<dbReference type="PROSITE" id="PS51030">
    <property type="entry name" value="NUCLEAR_REC_DBD_2"/>
    <property type="match status" value="1"/>
</dbReference>
<gene>
    <name evidence="11" type="ORF">QYM36_020059</name>
</gene>
<keyword evidence="6" id="KW-0238">DNA-binding</keyword>
<dbReference type="GO" id="GO:0004879">
    <property type="term" value="F:nuclear receptor activity"/>
    <property type="evidence" value="ECO:0007669"/>
    <property type="project" value="TreeGrafter"/>
</dbReference>
<dbReference type="GO" id="GO:0045944">
    <property type="term" value="P:positive regulation of transcription by RNA polymerase II"/>
    <property type="evidence" value="ECO:0007669"/>
    <property type="project" value="TreeGrafter"/>
</dbReference>